<dbReference type="CTD" id="55090"/>
<dbReference type="Pfam" id="PF07544">
    <property type="entry name" value="Med9"/>
    <property type="match status" value="1"/>
</dbReference>
<feature type="coiled-coil region" evidence="12">
    <location>
        <begin position="21"/>
        <end position="48"/>
    </location>
</feature>
<evidence type="ECO:0000256" key="6">
    <source>
        <dbReference type="ARBA" id="ARBA00023159"/>
    </source>
</evidence>
<evidence type="ECO:0000256" key="12">
    <source>
        <dbReference type="SAM" id="Coils"/>
    </source>
</evidence>
<sequence>MSTTQIKEENTAFVPLIHDIMKSMERDNQEVQQELSRLKSRIQELRETVAVMPGIDLSPEEQHRRLQHLREQVHIKNQLLQKYKTLCIFDNSK</sequence>
<dbReference type="InterPro" id="IPR039242">
    <property type="entry name" value="MED9_metazoa"/>
</dbReference>
<dbReference type="STRING" id="7757.ENSPMAP00000010655"/>
<organism evidence="13">
    <name type="scientific">Petromyzon marinus</name>
    <name type="common">Sea lamprey</name>
    <dbReference type="NCBI Taxonomy" id="7757"/>
    <lineage>
        <taxon>Eukaryota</taxon>
        <taxon>Metazoa</taxon>
        <taxon>Chordata</taxon>
        <taxon>Craniata</taxon>
        <taxon>Vertebrata</taxon>
        <taxon>Cyclostomata</taxon>
        <taxon>Hyperoartia</taxon>
        <taxon>Petromyzontiformes</taxon>
        <taxon>Petromyzontidae</taxon>
        <taxon>Petromyzon</taxon>
    </lineage>
</organism>
<accession>S4RZL4</accession>
<evidence type="ECO:0000256" key="8">
    <source>
        <dbReference type="ARBA" id="ARBA00023242"/>
    </source>
</evidence>
<evidence type="ECO:0000256" key="1">
    <source>
        <dbReference type="ARBA" id="ARBA00004123"/>
    </source>
</evidence>
<keyword evidence="5 12" id="KW-0175">Coiled coil</keyword>
<dbReference type="KEGG" id="pmrn:116951564"/>
<comment type="subunit">
    <text evidence="11">Component of the Mediator complex.</text>
</comment>
<reference evidence="15" key="1">
    <citation type="submission" date="2025-04" db="UniProtKB">
        <authorList>
            <consortium name="RefSeq"/>
        </authorList>
    </citation>
    <scope>IDENTIFICATION</scope>
    <source>
        <tissue evidence="15">Sperm</tissue>
    </source>
</reference>
<proteinExistence type="inferred from homology"/>
<evidence type="ECO:0000256" key="2">
    <source>
        <dbReference type="ARBA" id="ARBA00008089"/>
    </source>
</evidence>
<dbReference type="GeneTree" id="ENSGT00390000017379"/>
<comment type="subcellular location">
    <subcellularLocation>
        <location evidence="1 11">Nucleus</location>
    </subcellularLocation>
</comment>
<reference evidence="13" key="2">
    <citation type="submission" date="2025-05" db="UniProtKB">
        <authorList>
            <consortium name="Ensembl"/>
        </authorList>
    </citation>
    <scope>IDENTIFICATION</scope>
</reference>
<evidence type="ECO:0000313" key="15">
    <source>
        <dbReference type="RefSeq" id="XP_032826182.1"/>
    </source>
</evidence>
<dbReference type="OMA" id="LKYRNMC"/>
<dbReference type="PANTHER" id="PTHR20844:SF0">
    <property type="entry name" value="MEDIATOR OF RNA POLYMERASE II TRANSCRIPTION SUBUNIT 9"/>
    <property type="match status" value="1"/>
</dbReference>
<dbReference type="HOGENOM" id="CLU_148111_2_0_1"/>
<name>S4RZL4_PETMA</name>
<dbReference type="InterPro" id="IPR037212">
    <property type="entry name" value="Med7/Med21-like"/>
</dbReference>
<comment type="similarity">
    <text evidence="2 11">Belongs to the Mediator complex subunit 9 family.</text>
</comment>
<evidence type="ECO:0000256" key="3">
    <source>
        <dbReference type="ARBA" id="ARBA00020636"/>
    </source>
</evidence>
<evidence type="ECO:0000256" key="7">
    <source>
        <dbReference type="ARBA" id="ARBA00023163"/>
    </source>
</evidence>
<evidence type="ECO:0000313" key="14">
    <source>
        <dbReference type="Proteomes" id="UP001318040"/>
    </source>
</evidence>
<evidence type="ECO:0000256" key="11">
    <source>
        <dbReference type="RuleBase" id="RU364145"/>
    </source>
</evidence>
<keyword evidence="4 11" id="KW-0805">Transcription regulation</keyword>
<dbReference type="PANTHER" id="PTHR20844">
    <property type="entry name" value="MEDIATOR OF RNA POLYMERASE II TRANSCRIPTION, SUBUNIT 9"/>
    <property type="match status" value="1"/>
</dbReference>
<evidence type="ECO:0000256" key="10">
    <source>
        <dbReference type="ARBA" id="ARBA00031260"/>
    </source>
</evidence>
<evidence type="ECO:0000256" key="5">
    <source>
        <dbReference type="ARBA" id="ARBA00023054"/>
    </source>
</evidence>
<gene>
    <name evidence="11 13 15" type="primary">MED9</name>
</gene>
<dbReference type="SUPFAM" id="SSF140718">
    <property type="entry name" value="Mediator hinge subcomplex-like"/>
    <property type="match status" value="1"/>
</dbReference>
<keyword evidence="14" id="KW-1185">Reference proteome</keyword>
<evidence type="ECO:0000256" key="4">
    <source>
        <dbReference type="ARBA" id="ARBA00023015"/>
    </source>
</evidence>
<dbReference type="GeneID" id="116951564"/>
<dbReference type="GO" id="GO:0006357">
    <property type="term" value="P:regulation of transcription by RNA polymerase II"/>
    <property type="evidence" value="ECO:0007669"/>
    <property type="project" value="InterPro"/>
</dbReference>
<evidence type="ECO:0000313" key="13">
    <source>
        <dbReference type="Ensembl" id="ENSPMAP00000010655.1"/>
    </source>
</evidence>
<keyword evidence="7 11" id="KW-0804">Transcription</keyword>
<protein>
    <recommendedName>
        <fullName evidence="3 11">Mediator of RNA polymerase II transcription subunit 9</fullName>
    </recommendedName>
    <alternativeName>
        <fullName evidence="10 11">Mediator complex subunit 9</fullName>
    </alternativeName>
</protein>
<keyword evidence="8 11" id="KW-0539">Nucleus</keyword>
<dbReference type="GO" id="GO:0016592">
    <property type="term" value="C:mediator complex"/>
    <property type="evidence" value="ECO:0007669"/>
    <property type="project" value="InterPro"/>
</dbReference>
<evidence type="ECO:0000256" key="9">
    <source>
        <dbReference type="ARBA" id="ARBA00025687"/>
    </source>
</evidence>
<comment type="function">
    <text evidence="9 11">Component of the Mediator complex, a coactivator involved in the regulated transcription of nearly all RNA polymerase II-dependent genes. Mediator functions as a bridge to convey information from gene-specific regulatory proteins to the basal RNA polymerase II transcription machinery. Mediator is recruited to promoters by direct interactions with regulatory proteins and serves as a scaffold for the assembly of a functional preinitiation complex with RNA polymerase II and the general transcription factors.</text>
</comment>
<dbReference type="Ensembl" id="ENSPMAT00000010701.1">
    <property type="protein sequence ID" value="ENSPMAP00000010655.1"/>
    <property type="gene ID" value="ENSPMAG00000009692.1"/>
</dbReference>
<dbReference type="RefSeq" id="XP_032826182.1">
    <property type="nucleotide sequence ID" value="XM_032970291.1"/>
</dbReference>
<dbReference type="GO" id="GO:0003712">
    <property type="term" value="F:transcription coregulator activity"/>
    <property type="evidence" value="ECO:0007669"/>
    <property type="project" value="InterPro"/>
</dbReference>
<dbReference type="InterPro" id="IPR011425">
    <property type="entry name" value="Med9"/>
</dbReference>
<dbReference type="Proteomes" id="UP001318040">
    <property type="component" value="Chromosome 3"/>
</dbReference>
<dbReference type="OrthoDB" id="5950777at2759"/>
<dbReference type="AlphaFoldDB" id="S4RZL4"/>
<keyword evidence="6 11" id="KW-0010">Activator</keyword>